<proteinExistence type="predicted"/>
<name>A0A6A3M2W4_9STRA</name>
<evidence type="ECO:0000256" key="2">
    <source>
        <dbReference type="ARBA" id="ARBA00023136"/>
    </source>
</evidence>
<keyword evidence="6" id="KW-1133">Transmembrane helix</keyword>
<dbReference type="PANTHER" id="PTHR31361:SF1">
    <property type="entry name" value="BETA-GLUCAN SYNTHESIS-ASSOCIATED PROTEIN KRE6-RELATED"/>
    <property type="match status" value="1"/>
</dbReference>
<sequence>MTSVECDDDEEGLCYLQIKSIDEVNNITVWNSYLRPPAYQNSTFYYRSGMLQTWNKFCFQGDDNGYLRWMIGSHPIFEIPAEAVVDTPQGGSKPNPQLTFPEEPSYIILNVALSAAWVFLTIVVFIVMDIRRRRKLVKDAEKANIYVEADMKSAKAMSSSSETTTFASTENDGDDTRMSPLTSGPYHRFR</sequence>
<keyword evidence="2 6" id="KW-0472">Membrane</keyword>
<accession>A0A6A3M2W4</accession>
<feature type="compositionally biased region" description="Low complexity" evidence="5">
    <location>
        <begin position="158"/>
        <end position="170"/>
    </location>
</feature>
<gene>
    <name evidence="7" type="ORF">PF011_g2871</name>
</gene>
<dbReference type="EMBL" id="QXFW01000089">
    <property type="protein sequence ID" value="KAE9025822.1"/>
    <property type="molecule type" value="Genomic_DNA"/>
</dbReference>
<comment type="subcellular location">
    <subcellularLocation>
        <location evidence="1">Membrane</location>
    </subcellularLocation>
</comment>
<organism evidence="7 8">
    <name type="scientific">Phytophthora fragariae</name>
    <dbReference type="NCBI Taxonomy" id="53985"/>
    <lineage>
        <taxon>Eukaryota</taxon>
        <taxon>Sar</taxon>
        <taxon>Stramenopiles</taxon>
        <taxon>Oomycota</taxon>
        <taxon>Peronosporomycetes</taxon>
        <taxon>Peronosporales</taxon>
        <taxon>Peronosporaceae</taxon>
        <taxon>Phytophthora</taxon>
    </lineage>
</organism>
<dbReference type="InterPro" id="IPR005629">
    <property type="entry name" value="Skn1/Kre6/Sbg1"/>
</dbReference>
<evidence type="ECO:0000256" key="1">
    <source>
        <dbReference type="ARBA" id="ARBA00004370"/>
    </source>
</evidence>
<feature type="transmembrane region" description="Helical" evidence="6">
    <location>
        <begin position="106"/>
        <end position="128"/>
    </location>
</feature>
<evidence type="ECO:0000313" key="7">
    <source>
        <dbReference type="EMBL" id="KAE9025822.1"/>
    </source>
</evidence>
<keyword evidence="3" id="KW-0325">Glycoprotein</keyword>
<evidence type="ECO:0000256" key="6">
    <source>
        <dbReference type="SAM" id="Phobius"/>
    </source>
</evidence>
<dbReference type="PANTHER" id="PTHR31361">
    <property type="entry name" value="BETA-GLUCAN SYNTHESIS-ASSOCIATED PROTEIN KRE6-RELATED"/>
    <property type="match status" value="1"/>
</dbReference>
<keyword evidence="4" id="KW-0961">Cell wall biogenesis/degradation</keyword>
<comment type="caution">
    <text evidence="7">The sequence shown here is derived from an EMBL/GenBank/DDBJ whole genome shotgun (WGS) entry which is preliminary data.</text>
</comment>
<feature type="region of interest" description="Disordered" evidence="5">
    <location>
        <begin position="158"/>
        <end position="190"/>
    </location>
</feature>
<evidence type="ECO:0000313" key="8">
    <source>
        <dbReference type="Proteomes" id="UP000460718"/>
    </source>
</evidence>
<reference evidence="7 8" key="1">
    <citation type="submission" date="2018-09" db="EMBL/GenBank/DDBJ databases">
        <title>Genomic investigation of the strawberry pathogen Phytophthora fragariae indicates pathogenicity is determined by transcriptional variation in three key races.</title>
        <authorList>
            <person name="Adams T.M."/>
            <person name="Armitage A.D."/>
            <person name="Sobczyk M.K."/>
            <person name="Bates H.J."/>
            <person name="Dunwell J.M."/>
            <person name="Nellist C.F."/>
            <person name="Harrison R.J."/>
        </authorList>
    </citation>
    <scope>NUCLEOTIDE SEQUENCE [LARGE SCALE GENOMIC DNA]</scope>
    <source>
        <strain evidence="7 8">SCRP245</strain>
    </source>
</reference>
<evidence type="ECO:0000256" key="3">
    <source>
        <dbReference type="ARBA" id="ARBA00023180"/>
    </source>
</evidence>
<protein>
    <submittedName>
        <fullName evidence="7">Uncharacterized protein</fullName>
    </submittedName>
</protein>
<evidence type="ECO:0000256" key="5">
    <source>
        <dbReference type="SAM" id="MobiDB-lite"/>
    </source>
</evidence>
<keyword evidence="6" id="KW-0812">Transmembrane</keyword>
<dbReference type="GO" id="GO:0071555">
    <property type="term" value="P:cell wall organization"/>
    <property type="evidence" value="ECO:0007669"/>
    <property type="project" value="UniProtKB-KW"/>
</dbReference>
<dbReference type="GO" id="GO:0015926">
    <property type="term" value="F:glucosidase activity"/>
    <property type="evidence" value="ECO:0007669"/>
    <property type="project" value="TreeGrafter"/>
</dbReference>
<evidence type="ECO:0000256" key="4">
    <source>
        <dbReference type="ARBA" id="ARBA00023316"/>
    </source>
</evidence>
<dbReference type="AlphaFoldDB" id="A0A6A3M2W4"/>
<dbReference type="GO" id="GO:0005886">
    <property type="term" value="C:plasma membrane"/>
    <property type="evidence" value="ECO:0007669"/>
    <property type="project" value="TreeGrafter"/>
</dbReference>
<dbReference type="GO" id="GO:0005789">
    <property type="term" value="C:endoplasmic reticulum membrane"/>
    <property type="evidence" value="ECO:0007669"/>
    <property type="project" value="TreeGrafter"/>
</dbReference>
<dbReference type="GO" id="GO:0006078">
    <property type="term" value="P:(1-&gt;6)-beta-D-glucan biosynthetic process"/>
    <property type="evidence" value="ECO:0007669"/>
    <property type="project" value="TreeGrafter"/>
</dbReference>
<dbReference type="Proteomes" id="UP000460718">
    <property type="component" value="Unassembled WGS sequence"/>
</dbReference>